<keyword evidence="11" id="KW-1185">Reference proteome</keyword>
<keyword evidence="8" id="KW-0813">Transport</keyword>
<organism evidence="10 11">
    <name type="scientific">Dracunculus medinensis</name>
    <name type="common">Guinea worm</name>
    <dbReference type="NCBI Taxonomy" id="318479"/>
    <lineage>
        <taxon>Eukaryota</taxon>
        <taxon>Metazoa</taxon>
        <taxon>Ecdysozoa</taxon>
        <taxon>Nematoda</taxon>
        <taxon>Chromadorea</taxon>
        <taxon>Rhabditida</taxon>
        <taxon>Spirurina</taxon>
        <taxon>Dracunculoidea</taxon>
        <taxon>Dracunculidae</taxon>
        <taxon>Dracunculus</taxon>
    </lineage>
</organism>
<evidence type="ECO:0000256" key="2">
    <source>
        <dbReference type="ARBA" id="ARBA00009657"/>
    </source>
</evidence>
<dbReference type="STRING" id="318479.A0A3P7QFB1"/>
<dbReference type="SUPFAM" id="SSF103473">
    <property type="entry name" value="MFS general substrate transporter"/>
    <property type="match status" value="1"/>
</dbReference>
<dbReference type="InterPro" id="IPR036058">
    <property type="entry name" value="Kazal_dom_sf"/>
</dbReference>
<dbReference type="InterPro" id="IPR036259">
    <property type="entry name" value="MFS_trans_sf"/>
</dbReference>
<keyword evidence="6 8" id="KW-0472">Membrane</keyword>
<dbReference type="GO" id="GO:0043252">
    <property type="term" value="P:sodium-independent organic anion transport"/>
    <property type="evidence" value="ECO:0007669"/>
    <property type="project" value="TreeGrafter"/>
</dbReference>
<evidence type="ECO:0000256" key="8">
    <source>
        <dbReference type="RuleBase" id="RU362056"/>
    </source>
</evidence>
<evidence type="ECO:0000259" key="9">
    <source>
        <dbReference type="PROSITE" id="PS51465"/>
    </source>
</evidence>
<feature type="transmembrane region" description="Helical" evidence="8">
    <location>
        <begin position="169"/>
        <end position="195"/>
    </location>
</feature>
<dbReference type="Pfam" id="PF03137">
    <property type="entry name" value="OATP"/>
    <property type="match status" value="1"/>
</dbReference>
<feature type="transmembrane region" description="Helical" evidence="8">
    <location>
        <begin position="583"/>
        <end position="603"/>
    </location>
</feature>
<evidence type="ECO:0000256" key="5">
    <source>
        <dbReference type="ARBA" id="ARBA00022989"/>
    </source>
</evidence>
<protein>
    <recommendedName>
        <fullName evidence="8">Solute carrier organic anion transporter family member</fullName>
    </recommendedName>
</protein>
<comment type="caution">
    <text evidence="8">Lacks conserved residue(s) required for the propagation of feature annotation.</text>
</comment>
<evidence type="ECO:0000313" key="10">
    <source>
        <dbReference type="EMBL" id="VDN54691.1"/>
    </source>
</evidence>
<dbReference type="Gene3D" id="1.20.1250.20">
    <property type="entry name" value="MFS general substrate transporter like domains"/>
    <property type="match status" value="1"/>
</dbReference>
<feature type="transmembrane region" description="Helical" evidence="8">
    <location>
        <begin position="133"/>
        <end position="157"/>
    </location>
</feature>
<dbReference type="NCBIfam" id="TIGR00805">
    <property type="entry name" value="oat"/>
    <property type="match status" value="1"/>
</dbReference>
<feature type="transmembrane region" description="Helical" evidence="8">
    <location>
        <begin position="57"/>
        <end position="79"/>
    </location>
</feature>
<feature type="transmembrane region" description="Helical" evidence="8">
    <location>
        <begin position="359"/>
        <end position="379"/>
    </location>
</feature>
<dbReference type="CDD" id="cd17336">
    <property type="entry name" value="MFS_SLCO_OATP"/>
    <property type="match status" value="1"/>
</dbReference>
<proteinExistence type="inferred from homology"/>
<dbReference type="Proteomes" id="UP000274756">
    <property type="component" value="Unassembled WGS sequence"/>
</dbReference>
<dbReference type="PANTHER" id="PTHR11388:SF150">
    <property type="entry name" value="SOLUTE CARRIER ORGANIC ANION TRANSPORTER FAMILY MEMBER"/>
    <property type="match status" value="1"/>
</dbReference>
<dbReference type="InterPro" id="IPR002350">
    <property type="entry name" value="Kazal_dom"/>
</dbReference>
<comment type="similarity">
    <text evidence="2 8">Belongs to the organo anion transporter (TC 2.A.60) family.</text>
</comment>
<gene>
    <name evidence="10" type="ORF">DME_LOCUS4664</name>
</gene>
<comment type="subcellular location">
    <subcellularLocation>
        <location evidence="1 8">Cell membrane</location>
        <topology evidence="1 8">Multi-pass membrane protein</topology>
    </subcellularLocation>
</comment>
<feature type="transmembrane region" description="Helical" evidence="8">
    <location>
        <begin position="215"/>
        <end position="236"/>
    </location>
</feature>
<sequence>MEAIGGFYMTSSVVSIEKQFQITSRMSGLMVSAGDFGYIPSVIFVSYLGGKGNRAKWIGGGCLLIAFANFLISMSNFLFPVGNANTVNATEISSIRILTGSPFSMCSVSLNALRIKIKSIKCSTDPSNSGPFVMIFVGLLILGIGRTMPFSLGLPLVDDNVRGRNLPVYLAGMFFIRILGPVLGLMIGSVTNKYYYSFSAPPGISPRDPMWIGRWWAGFLGIAIIMFGPSLALYFFPVPKKVQKKFSLALIDRNIVKDQEGNAIIPQTIAEKFHDFASTIKAVLKAPVYLGMLFGRILDVLAFKGFFLFLPKYLEVQFGMPQHKINFYMGIIGVTGFATGVVTGSLVMRKFKLRGRKAAAYVTICSAVAACLSFINAAVGCKSVLSNIGDLSNLIQLHILSSETFHSSKFKNNIFGEFNNACNERCNCDSAPLYPVCNSRGESFYSPCHAGCALNFSVVSDSFERVSNFKYVARDFCSQDDCESKIVLYLINMAVSGIFGGMGLIPSILMILRFNAFILPILKLEERNINILSLFISATLPSPVIWGWIIDKSCILWNNVCGDPVRGACAIYDSDQLRIQLHMIYGLMRTVGLFADLWVLYFAKNLILISEEKTGFKI</sequence>
<feature type="transmembrane region" description="Helical" evidence="8">
    <location>
        <begin position="486"/>
        <end position="511"/>
    </location>
</feature>
<feature type="transmembrane region" description="Helical" evidence="8">
    <location>
        <begin position="288"/>
        <end position="307"/>
    </location>
</feature>
<feature type="domain" description="Kazal-like" evidence="9">
    <location>
        <begin position="416"/>
        <end position="455"/>
    </location>
</feature>
<accession>A0A3P7QFB1</accession>
<keyword evidence="5 8" id="KW-1133">Transmembrane helix</keyword>
<keyword evidence="4 8" id="KW-0812">Transmembrane</keyword>
<dbReference type="InterPro" id="IPR004156">
    <property type="entry name" value="OATP"/>
</dbReference>
<dbReference type="GO" id="GO:0015347">
    <property type="term" value="F:sodium-independent organic anion transmembrane transporter activity"/>
    <property type="evidence" value="ECO:0007669"/>
    <property type="project" value="TreeGrafter"/>
</dbReference>
<dbReference type="PROSITE" id="PS51465">
    <property type="entry name" value="KAZAL_2"/>
    <property type="match status" value="1"/>
</dbReference>
<name>A0A3P7QFB1_DRAME</name>
<dbReference type="PANTHER" id="PTHR11388">
    <property type="entry name" value="ORGANIC ANION TRANSPORTER"/>
    <property type="match status" value="1"/>
</dbReference>
<keyword evidence="3" id="KW-1003">Cell membrane</keyword>
<dbReference type="EMBL" id="UYYG01001150">
    <property type="protein sequence ID" value="VDN54691.1"/>
    <property type="molecule type" value="Genomic_DNA"/>
</dbReference>
<keyword evidence="8" id="KW-0406">Ion transport</keyword>
<dbReference type="GO" id="GO:0006811">
    <property type="term" value="P:monoatomic ion transport"/>
    <property type="evidence" value="ECO:0007669"/>
    <property type="project" value="UniProtKB-KW"/>
</dbReference>
<evidence type="ECO:0000313" key="11">
    <source>
        <dbReference type="Proteomes" id="UP000274756"/>
    </source>
</evidence>
<reference evidence="10 11" key="1">
    <citation type="submission" date="2018-11" db="EMBL/GenBank/DDBJ databases">
        <authorList>
            <consortium name="Pathogen Informatics"/>
        </authorList>
    </citation>
    <scope>NUCLEOTIDE SEQUENCE [LARGE SCALE GENOMIC DNA]</scope>
</reference>
<evidence type="ECO:0000256" key="1">
    <source>
        <dbReference type="ARBA" id="ARBA00004651"/>
    </source>
</evidence>
<evidence type="ECO:0000256" key="3">
    <source>
        <dbReference type="ARBA" id="ARBA00022475"/>
    </source>
</evidence>
<dbReference type="GO" id="GO:0016323">
    <property type="term" value="C:basolateral plasma membrane"/>
    <property type="evidence" value="ECO:0007669"/>
    <property type="project" value="TreeGrafter"/>
</dbReference>
<feature type="transmembrane region" description="Helical" evidence="8">
    <location>
        <begin position="327"/>
        <end position="347"/>
    </location>
</feature>
<dbReference type="SUPFAM" id="SSF100895">
    <property type="entry name" value="Kazal-type serine protease inhibitors"/>
    <property type="match status" value="1"/>
</dbReference>
<keyword evidence="7" id="KW-1015">Disulfide bond</keyword>
<dbReference type="OrthoDB" id="5062115at2759"/>
<evidence type="ECO:0000256" key="4">
    <source>
        <dbReference type="ARBA" id="ARBA00022692"/>
    </source>
</evidence>
<evidence type="ECO:0000256" key="7">
    <source>
        <dbReference type="ARBA" id="ARBA00023157"/>
    </source>
</evidence>
<feature type="transmembrane region" description="Helical" evidence="8">
    <location>
        <begin position="531"/>
        <end position="550"/>
    </location>
</feature>
<feature type="transmembrane region" description="Helical" evidence="8">
    <location>
        <begin position="29"/>
        <end position="50"/>
    </location>
</feature>
<evidence type="ECO:0000256" key="6">
    <source>
        <dbReference type="ARBA" id="ARBA00023136"/>
    </source>
</evidence>
<dbReference type="AlphaFoldDB" id="A0A3P7QFB1"/>